<dbReference type="eggNOG" id="KOG1166">
    <property type="taxonomic scope" value="Eukaryota"/>
</dbReference>
<dbReference type="GO" id="GO:0004672">
    <property type="term" value="F:protein kinase activity"/>
    <property type="evidence" value="ECO:0007669"/>
    <property type="project" value="InterPro"/>
</dbReference>
<dbReference type="Gene3D" id="1.10.510.10">
    <property type="entry name" value="Transferase(Phosphotransferase) domain 1"/>
    <property type="match status" value="1"/>
</dbReference>
<dbReference type="GO" id="GO:0005634">
    <property type="term" value="C:nucleus"/>
    <property type="evidence" value="ECO:0007669"/>
    <property type="project" value="TreeGrafter"/>
</dbReference>
<reference evidence="9 10" key="1">
    <citation type="journal article" date="2007" name="Proc. Natl. Acad. Sci. U.S.A.">
        <title>Independent sorting-out of thousands of duplicated gene pairs in two yeast species descended from a whole-genome duplication.</title>
        <authorList>
            <person name="Scannell D.R."/>
            <person name="Frank A.C."/>
            <person name="Conant G.C."/>
            <person name="Byrne K.P."/>
            <person name="Woolfit M."/>
            <person name="Wolfe K.H."/>
        </authorList>
    </citation>
    <scope>NUCLEOTIDE SEQUENCE [LARGE SCALE GENOMIC DNA]</scope>
    <source>
        <strain evidence="10">ATCC 22028 / DSM 70294 / BCRC 21397 / CBS 2163 / NBRC 10782 / NRRL Y-8283 / UCD 57-17</strain>
    </source>
</reference>
<dbReference type="AlphaFoldDB" id="A7TKD3"/>
<evidence type="ECO:0000313" key="9">
    <source>
        <dbReference type="EMBL" id="EDO17260.1"/>
    </source>
</evidence>
<evidence type="ECO:0008006" key="11">
    <source>
        <dbReference type="Google" id="ProtNLM"/>
    </source>
</evidence>
<evidence type="ECO:0000256" key="6">
    <source>
        <dbReference type="SAM" id="MobiDB-lite"/>
    </source>
</evidence>
<accession>A7TKD3</accession>
<evidence type="ECO:0000259" key="7">
    <source>
        <dbReference type="PROSITE" id="PS50011"/>
    </source>
</evidence>
<dbReference type="Pfam" id="PF00069">
    <property type="entry name" value="Pkinase"/>
    <property type="match status" value="1"/>
</dbReference>
<dbReference type="HOGENOM" id="CLU_002115_1_0_1"/>
<dbReference type="InterPro" id="IPR015661">
    <property type="entry name" value="Bub1/Mad3"/>
</dbReference>
<gene>
    <name evidence="9" type="ORF">Kpol_538p20</name>
</gene>
<dbReference type="FunCoup" id="A7TKD3">
    <property type="interactions" value="573"/>
</dbReference>
<dbReference type="GO" id="GO:0005524">
    <property type="term" value="F:ATP binding"/>
    <property type="evidence" value="ECO:0007669"/>
    <property type="project" value="InterPro"/>
</dbReference>
<dbReference type="PANTHER" id="PTHR14030:SF4">
    <property type="entry name" value="BUB1 KINASE, ISOFORM A-RELATED"/>
    <property type="match status" value="1"/>
</dbReference>
<feature type="coiled-coil region" evidence="5">
    <location>
        <begin position="181"/>
        <end position="208"/>
    </location>
</feature>
<evidence type="ECO:0000256" key="1">
    <source>
        <dbReference type="ARBA" id="ARBA00004629"/>
    </source>
</evidence>
<dbReference type="InterPro" id="IPR013212">
    <property type="entry name" value="Mad3/Bub1_I"/>
</dbReference>
<dbReference type="OMA" id="NCEKGVG"/>
<sequence length="992" mass="115238">MNGSVTRFEEIESEKENILPLKYGRSAAQLSHSLQQDVSELSSVKISFERRLIDDLEEMDDPLELFLKYIDWINNAYPQGGNSKQSGMLDIMERCLLYFKDVETYRNDPRYLKIWLWYIELFSSDSIIETKDILVYMYRNRIAQKLALFYEQFSIIMFNMHKYKESHYILSLGVKENARPHTRITRKLQDLENKLVEMNIDINNRDLEYNYNENEPNSRGVPLFLQSFNPPRMVLGREVSNIPHVSVRHDQVENDIQQSSKQGKLHIFKDTDNSKNDEIDGLRKDGWNILESKHIRDKENKATSDLLEPGVNIGKIYQDRNSTLIRKDEKKITEKLPIFQDKLGRPEPTYKIIEIPGRKTEKIDCNFNLIYPNTHEEYSLEEILALSKNIYHKIQKPKTSIPSNDDEHIRKKMKTSIPLSNKKIEFPPTQPPLEPGSTSPSTLDQNINNGHINKSLTLEYKNHTRTSILPLNDVPISDETEVPNTAAKAPNSPTVTFFSKDAMNEVYSMFNQHYQEPNEGAENEDTTSKFAFFENFTEEFTRQNIDDLTEVKNNLPQLDKTPNRETNVSSEIENIDASKQQLTTTYKSKLKEYMTPIKEKNENSIRTINSTQSSPFLTQPQPLISNIINNPLDEKFRTELLGLVSPPLDTYSTFYRYNQSLKMSTLLKKIHKVSISENKNPIVDFKKTGDLYCIRAELGEGGYATVYLAESSTGKLKALKVEKPASVWEYYILKQVEFRLQNRDILRSIINVNSLHCFLDESYLVLNYANQGTLLDLINYYKNSRGTGIDEILCMFITVELIKIITSIHSVGIIHGDLKPDNCMIRFEKGKINSYQASGDNGWYRKGIYLIDFGRSFDMTILPENTKFVANWETDNQDCPQMRKGECWSYEADYYGLASIIFCMLFGKTIEISRDGALRCSMKRYWRGEEIWNPLFSLLIQGNKVDNVNNIEQQLQDIRKRIEDVLTEEHSDRLKSLIYDLENELCTRNMKI</sequence>
<keyword evidence="2" id="KW-0158">Chromosome</keyword>
<evidence type="ECO:0000256" key="2">
    <source>
        <dbReference type="ARBA" id="ARBA00022454"/>
    </source>
</evidence>
<dbReference type="GO" id="GO:0051754">
    <property type="term" value="P:meiotic sister chromatid cohesion, centromeric"/>
    <property type="evidence" value="ECO:0007669"/>
    <property type="project" value="TreeGrafter"/>
</dbReference>
<feature type="domain" description="BUB1 N-terminal" evidence="8">
    <location>
        <begin position="52"/>
        <end position="216"/>
    </location>
</feature>
<dbReference type="InterPro" id="IPR008271">
    <property type="entry name" value="Ser/Thr_kinase_AS"/>
</dbReference>
<feature type="region of interest" description="Disordered" evidence="6">
    <location>
        <begin position="422"/>
        <end position="445"/>
    </location>
</feature>
<dbReference type="CDD" id="cd13981">
    <property type="entry name" value="STKc_Bub1_BubR1"/>
    <property type="match status" value="1"/>
</dbReference>
<keyword evidence="5" id="KW-0175">Coiled coil</keyword>
<dbReference type="Gene3D" id="1.20.58.2070">
    <property type="match status" value="1"/>
</dbReference>
<dbReference type="Gene3D" id="6.10.20.170">
    <property type="match status" value="1"/>
</dbReference>
<dbReference type="Pfam" id="PF08311">
    <property type="entry name" value="Mad3_BUB1_I"/>
    <property type="match status" value="1"/>
</dbReference>
<dbReference type="SMART" id="SM00777">
    <property type="entry name" value="Mad3_BUB1_I"/>
    <property type="match status" value="1"/>
</dbReference>
<dbReference type="STRING" id="436907.A7TKD3"/>
<keyword evidence="10" id="KW-1185">Reference proteome</keyword>
<organism evidence="10">
    <name type="scientific">Vanderwaltozyma polyspora (strain ATCC 22028 / DSM 70294 / BCRC 21397 / CBS 2163 / NBRC 10782 / NRRL Y-8283 / UCD 57-17)</name>
    <name type="common">Kluyveromyces polysporus</name>
    <dbReference type="NCBI Taxonomy" id="436907"/>
    <lineage>
        <taxon>Eukaryota</taxon>
        <taxon>Fungi</taxon>
        <taxon>Dikarya</taxon>
        <taxon>Ascomycota</taxon>
        <taxon>Saccharomycotina</taxon>
        <taxon>Saccharomycetes</taxon>
        <taxon>Saccharomycetales</taxon>
        <taxon>Saccharomycetaceae</taxon>
        <taxon>Vanderwaltozyma</taxon>
    </lineage>
</organism>
<dbReference type="Pfam" id="PF08171">
    <property type="entry name" value="Mad3_BUB1_II"/>
    <property type="match status" value="1"/>
</dbReference>
<dbReference type="PANTHER" id="PTHR14030">
    <property type="entry name" value="MITOTIC CHECKPOINT SERINE/THREONINE-PROTEIN KINASE BUB1"/>
    <property type="match status" value="1"/>
</dbReference>
<dbReference type="SUPFAM" id="SSF56112">
    <property type="entry name" value="Protein kinase-like (PK-like)"/>
    <property type="match status" value="1"/>
</dbReference>
<dbReference type="PROSITE" id="PS00108">
    <property type="entry name" value="PROTEIN_KINASE_ST"/>
    <property type="match status" value="1"/>
</dbReference>
<dbReference type="SMART" id="SM00220">
    <property type="entry name" value="S_TKc"/>
    <property type="match status" value="1"/>
</dbReference>
<proteinExistence type="predicted"/>
<dbReference type="OrthoDB" id="248495at2759"/>
<feature type="compositionally biased region" description="Polar residues" evidence="6">
    <location>
        <begin position="436"/>
        <end position="445"/>
    </location>
</feature>
<dbReference type="GO" id="GO:0007094">
    <property type="term" value="P:mitotic spindle assembly checkpoint signaling"/>
    <property type="evidence" value="ECO:0007669"/>
    <property type="project" value="InterPro"/>
</dbReference>
<evidence type="ECO:0000256" key="4">
    <source>
        <dbReference type="ARBA" id="ARBA00023328"/>
    </source>
</evidence>
<name>A7TKD3_VANPO</name>
<evidence type="ECO:0000256" key="5">
    <source>
        <dbReference type="SAM" id="Coils"/>
    </source>
</evidence>
<dbReference type="Gene3D" id="1.25.40.930">
    <property type="match status" value="1"/>
</dbReference>
<evidence type="ECO:0000259" key="8">
    <source>
        <dbReference type="PROSITE" id="PS51489"/>
    </source>
</evidence>
<dbReference type="PROSITE" id="PS51489">
    <property type="entry name" value="BUB1_N"/>
    <property type="match status" value="1"/>
</dbReference>
<dbReference type="GO" id="GO:0032991">
    <property type="term" value="C:protein-containing complex"/>
    <property type="evidence" value="ECO:0007669"/>
    <property type="project" value="UniProtKB-ARBA"/>
</dbReference>
<dbReference type="InParanoid" id="A7TKD3"/>
<dbReference type="RefSeq" id="XP_001645118.1">
    <property type="nucleotide sequence ID" value="XM_001645068.1"/>
</dbReference>
<dbReference type="KEGG" id="vpo:Kpol_538p20"/>
<dbReference type="InterPro" id="IPR012572">
    <property type="entry name" value="Mad3/Bub1_II"/>
</dbReference>
<keyword evidence="3" id="KW-0995">Kinetochore</keyword>
<dbReference type="PROSITE" id="PS50011">
    <property type="entry name" value="PROTEIN_KINASE_DOM"/>
    <property type="match status" value="1"/>
</dbReference>
<dbReference type="PhylomeDB" id="A7TKD3"/>
<feature type="domain" description="Protein kinase" evidence="7">
    <location>
        <begin position="692"/>
        <end position="992"/>
    </location>
</feature>
<dbReference type="InterPro" id="IPR011009">
    <property type="entry name" value="Kinase-like_dom_sf"/>
</dbReference>
<protein>
    <recommendedName>
        <fullName evidence="11">Protein kinase domain-containing protein</fullName>
    </recommendedName>
</protein>
<dbReference type="Proteomes" id="UP000000267">
    <property type="component" value="Unassembled WGS sequence"/>
</dbReference>
<keyword evidence="4" id="KW-0137">Centromere</keyword>
<dbReference type="EMBL" id="DS480407">
    <property type="protein sequence ID" value="EDO17260.1"/>
    <property type="molecule type" value="Genomic_DNA"/>
</dbReference>
<evidence type="ECO:0000313" key="10">
    <source>
        <dbReference type="Proteomes" id="UP000000267"/>
    </source>
</evidence>
<comment type="subcellular location">
    <subcellularLocation>
        <location evidence="1">Chromosome</location>
        <location evidence="1">Centromere</location>
        <location evidence="1">Kinetochore</location>
    </subcellularLocation>
</comment>
<dbReference type="GO" id="GO:0000776">
    <property type="term" value="C:kinetochore"/>
    <property type="evidence" value="ECO:0007669"/>
    <property type="project" value="UniProtKB-KW"/>
</dbReference>
<evidence type="ECO:0000256" key="3">
    <source>
        <dbReference type="ARBA" id="ARBA00022838"/>
    </source>
</evidence>
<dbReference type="InterPro" id="IPR000719">
    <property type="entry name" value="Prot_kinase_dom"/>
</dbReference>
<dbReference type="GeneID" id="5545466"/>